<reference evidence="7" key="1">
    <citation type="submission" date="2019-04" db="EMBL/GenBank/DDBJ databases">
        <authorList>
            <person name="Alioto T."/>
            <person name="Alioto T."/>
        </authorList>
    </citation>
    <scope>NUCLEOTIDE SEQUENCE [LARGE SCALE GENOMIC DNA]</scope>
</reference>
<feature type="non-terminal residue" evidence="7">
    <location>
        <position position="1"/>
    </location>
</feature>
<name>A0A5E4BYJ0_MARMO</name>
<keyword evidence="3" id="KW-0597">Phosphoprotein</keyword>
<evidence type="ECO:0000256" key="1">
    <source>
        <dbReference type="ARBA" id="ARBA00004300"/>
    </source>
</evidence>
<accession>A0A5E4BYJ0</accession>
<evidence type="ECO:0000256" key="2">
    <source>
        <dbReference type="ARBA" id="ARBA00022490"/>
    </source>
</evidence>
<evidence type="ECO:0000256" key="6">
    <source>
        <dbReference type="SAM" id="MobiDB-lite"/>
    </source>
</evidence>
<keyword evidence="4" id="KW-0206">Cytoskeleton</keyword>
<comment type="caution">
    <text evidence="7">The sequence shown here is derived from an EMBL/GenBank/DDBJ whole genome shotgun (WGS) entry which is preliminary data.</text>
</comment>
<dbReference type="GO" id="GO:0005813">
    <property type="term" value="C:centrosome"/>
    <property type="evidence" value="ECO:0007669"/>
    <property type="project" value="UniProtKB-SubCell"/>
</dbReference>
<keyword evidence="8" id="KW-1185">Reference proteome</keyword>
<keyword evidence="5" id="KW-0175">Coiled coil</keyword>
<dbReference type="SUPFAM" id="SSF57997">
    <property type="entry name" value="Tropomyosin"/>
    <property type="match status" value="1"/>
</dbReference>
<keyword evidence="2" id="KW-0963">Cytoplasm</keyword>
<comment type="subcellular location">
    <subcellularLocation>
        <location evidence="1">Cytoplasm</location>
        <location evidence="1">Cytoskeleton</location>
        <location evidence="1">Microtubule organizing center</location>
        <location evidence="1">Centrosome</location>
    </subcellularLocation>
</comment>
<dbReference type="PANTHER" id="PTHR18905">
    <property type="entry name" value="NINEIN"/>
    <property type="match status" value="1"/>
</dbReference>
<feature type="coiled-coil region" evidence="5">
    <location>
        <begin position="1"/>
        <end position="105"/>
    </location>
</feature>
<evidence type="ECO:0000256" key="4">
    <source>
        <dbReference type="ARBA" id="ARBA00023212"/>
    </source>
</evidence>
<evidence type="ECO:0000313" key="8">
    <source>
        <dbReference type="Proteomes" id="UP000335636"/>
    </source>
</evidence>
<feature type="coiled-coil region" evidence="5">
    <location>
        <begin position="197"/>
        <end position="231"/>
    </location>
</feature>
<dbReference type="PANTHER" id="PTHR18905:SF12">
    <property type="entry name" value="NINEIN-LIKE PROTEIN"/>
    <property type="match status" value="1"/>
</dbReference>
<dbReference type="GO" id="GO:0034454">
    <property type="term" value="P:microtubule anchoring at centrosome"/>
    <property type="evidence" value="ECO:0007669"/>
    <property type="project" value="TreeGrafter"/>
</dbReference>
<evidence type="ECO:0000256" key="5">
    <source>
        <dbReference type="SAM" id="Coils"/>
    </source>
</evidence>
<feature type="region of interest" description="Disordered" evidence="6">
    <location>
        <begin position="139"/>
        <end position="162"/>
    </location>
</feature>
<evidence type="ECO:0008006" key="9">
    <source>
        <dbReference type="Google" id="ProtNLM"/>
    </source>
</evidence>
<dbReference type="AlphaFoldDB" id="A0A5E4BYJ0"/>
<evidence type="ECO:0000256" key="3">
    <source>
        <dbReference type="ARBA" id="ARBA00022553"/>
    </source>
</evidence>
<proteinExistence type="predicted"/>
<evidence type="ECO:0000313" key="7">
    <source>
        <dbReference type="EMBL" id="VTJ74708.1"/>
    </source>
</evidence>
<dbReference type="EMBL" id="CABDUW010000760">
    <property type="protein sequence ID" value="VTJ74708.1"/>
    <property type="molecule type" value="Genomic_DNA"/>
</dbReference>
<gene>
    <name evidence="7" type="ORF">MONAX_5E047801</name>
</gene>
<sequence>IQKYKDELSQLNCRVLQLEGDASTHQAQKEKNHIAIQLLRQRLEEARRREEQQDNQIKKLEVELQHVNQECQNLRLSQSELTVSLEESQEQLHSAHLRLKAAQSQHAQEVQHLQEQKSQLVPRARVTELQHLLSVQEKEAGRRLDAQREEHERQMKTKEGQAKEAEMYLQNVEWLLQEKVDELREQFKKNTKSDLLLKELYVENAHLMKALQVTEEKQRGAESKNRILEEKVHALNKLINKITLASLSV</sequence>
<protein>
    <recommendedName>
        <fullName evidence="9">Ninein-like protein</fullName>
    </recommendedName>
</protein>
<organism evidence="7 8">
    <name type="scientific">Marmota monax</name>
    <name type="common">Woodchuck</name>
    <dbReference type="NCBI Taxonomy" id="9995"/>
    <lineage>
        <taxon>Eukaryota</taxon>
        <taxon>Metazoa</taxon>
        <taxon>Chordata</taxon>
        <taxon>Craniata</taxon>
        <taxon>Vertebrata</taxon>
        <taxon>Euteleostomi</taxon>
        <taxon>Mammalia</taxon>
        <taxon>Eutheria</taxon>
        <taxon>Euarchontoglires</taxon>
        <taxon>Glires</taxon>
        <taxon>Rodentia</taxon>
        <taxon>Sciuromorpha</taxon>
        <taxon>Sciuridae</taxon>
        <taxon>Xerinae</taxon>
        <taxon>Marmotini</taxon>
        <taxon>Marmota</taxon>
    </lineage>
</organism>
<dbReference type="Proteomes" id="UP000335636">
    <property type="component" value="Unassembled WGS sequence"/>
</dbReference>